<protein>
    <submittedName>
        <fullName evidence="1">Uncharacterized protein</fullName>
    </submittedName>
</protein>
<dbReference type="EMBL" id="BK015390">
    <property type="protein sequence ID" value="DAE04568.1"/>
    <property type="molecule type" value="Genomic_DNA"/>
</dbReference>
<organism evidence="1">
    <name type="scientific">Siphoviridae sp. ct0UO21</name>
    <dbReference type="NCBI Taxonomy" id="2825293"/>
    <lineage>
        <taxon>Viruses</taxon>
        <taxon>Duplodnaviria</taxon>
        <taxon>Heunggongvirae</taxon>
        <taxon>Uroviricota</taxon>
        <taxon>Caudoviricetes</taxon>
    </lineage>
</organism>
<name>A0A8S5PD16_9CAUD</name>
<proteinExistence type="predicted"/>
<evidence type="ECO:0000313" key="1">
    <source>
        <dbReference type="EMBL" id="DAE04568.1"/>
    </source>
</evidence>
<sequence>MCPAPCFYTRSDVRDSSLSVPPCVAVRRRAYPQIKNER</sequence>
<reference evidence="1" key="1">
    <citation type="journal article" date="2021" name="Proc. Natl. Acad. Sci. U.S.A.">
        <title>A Catalog of Tens of Thousands of Viruses from Human Metagenomes Reveals Hidden Associations with Chronic Diseases.</title>
        <authorList>
            <person name="Tisza M.J."/>
            <person name="Buck C.B."/>
        </authorList>
    </citation>
    <scope>NUCLEOTIDE SEQUENCE</scope>
    <source>
        <strain evidence="1">Ct0UO21</strain>
    </source>
</reference>
<accession>A0A8S5PD16</accession>